<dbReference type="HOGENOM" id="CLU_2581732_0_0_5"/>
<dbReference type="EMBL" id="AP007255">
    <property type="protein sequence ID" value="BAE53102.1"/>
    <property type="molecule type" value="Genomic_DNA"/>
</dbReference>
<organism evidence="2 3">
    <name type="scientific">Paramagnetospirillum magneticum (strain ATCC 700264 / AMB-1)</name>
    <name type="common">Magnetospirillum magneticum</name>
    <dbReference type="NCBI Taxonomy" id="342108"/>
    <lineage>
        <taxon>Bacteria</taxon>
        <taxon>Pseudomonadati</taxon>
        <taxon>Pseudomonadota</taxon>
        <taxon>Alphaproteobacteria</taxon>
        <taxon>Rhodospirillales</taxon>
        <taxon>Magnetospirillaceae</taxon>
        <taxon>Paramagnetospirillum</taxon>
    </lineage>
</organism>
<protein>
    <submittedName>
        <fullName evidence="2">Uncharacterized protein</fullName>
    </submittedName>
</protein>
<evidence type="ECO:0000256" key="1">
    <source>
        <dbReference type="SAM" id="SignalP"/>
    </source>
</evidence>
<dbReference type="RefSeq" id="WP_011386646.1">
    <property type="nucleotide sequence ID" value="NC_007626.1"/>
</dbReference>
<dbReference type="Proteomes" id="UP000007058">
    <property type="component" value="Chromosome"/>
</dbReference>
<dbReference type="STRING" id="342108.amb4298"/>
<proteinExistence type="predicted"/>
<reference evidence="2 3" key="1">
    <citation type="journal article" date="2005" name="DNA Res.">
        <title>Complete genome sequence of the facultative anaerobic magnetotactic bacterium Magnetospirillum sp. strain AMB-1.</title>
        <authorList>
            <person name="Matsunaga T."/>
            <person name="Okamura Y."/>
            <person name="Fukuda Y."/>
            <person name="Wahyudi A.T."/>
            <person name="Murase Y."/>
            <person name="Takeyama H."/>
        </authorList>
    </citation>
    <scope>NUCLEOTIDE SEQUENCE [LARGE SCALE GENOMIC DNA]</scope>
    <source>
        <strain evidence="3">ATCC 700264 / AMB-1</strain>
    </source>
</reference>
<keyword evidence="3" id="KW-1185">Reference proteome</keyword>
<name>Q2VZ73_PARM1</name>
<accession>Q2VZ73</accession>
<evidence type="ECO:0000313" key="3">
    <source>
        <dbReference type="Proteomes" id="UP000007058"/>
    </source>
</evidence>
<feature type="chain" id="PRO_5004218136" evidence="1">
    <location>
        <begin position="26"/>
        <end position="98"/>
    </location>
</feature>
<dbReference type="OrthoDB" id="9855724at2"/>
<feature type="signal peptide" evidence="1">
    <location>
        <begin position="1"/>
        <end position="25"/>
    </location>
</feature>
<sequence>MNTSILRNSLLVAAVTLALASPALADPPWRHDGPPGWSKHHHGWSDHRGWRDRDGWYAYQYGPPPVIYGGPRVIYLPPPVVYRPQRPSISIHLPLDLD</sequence>
<dbReference type="KEGG" id="mag:amb4298"/>
<evidence type="ECO:0000313" key="2">
    <source>
        <dbReference type="EMBL" id="BAE53102.1"/>
    </source>
</evidence>
<keyword evidence="1" id="KW-0732">Signal</keyword>
<dbReference type="AlphaFoldDB" id="Q2VZ73"/>
<gene>
    <name evidence="2" type="ordered locus">amb4298</name>
</gene>